<feature type="domain" description="Lactate/malate dehydrogenase C-terminal" evidence="7">
    <location>
        <begin position="144"/>
        <end position="303"/>
    </location>
</feature>
<dbReference type="CDD" id="cd00300">
    <property type="entry name" value="LDH_like"/>
    <property type="match status" value="1"/>
</dbReference>
<evidence type="ECO:0000259" key="7">
    <source>
        <dbReference type="Pfam" id="PF02866"/>
    </source>
</evidence>
<feature type="binding site" evidence="4">
    <location>
        <position position="94"/>
    </location>
    <ligand>
        <name>NAD(+)</name>
        <dbReference type="ChEBI" id="CHEBI:57540"/>
    </ligand>
</feature>
<proteinExistence type="inferred from homology"/>
<protein>
    <recommendedName>
        <fullName evidence="10">L-lactate dehydrogenase</fullName>
    </recommendedName>
</protein>
<dbReference type="InterPro" id="IPR001236">
    <property type="entry name" value="Lactate/malate_DH_N"/>
</dbReference>
<dbReference type="Pfam" id="PF02866">
    <property type="entry name" value="Ldh_1_C"/>
    <property type="match status" value="1"/>
</dbReference>
<feature type="active site" description="Proton acceptor" evidence="3">
    <location>
        <position position="174"/>
    </location>
</feature>
<dbReference type="PANTHER" id="PTHR43128:SF16">
    <property type="entry name" value="L-LACTATE DEHYDROGENASE"/>
    <property type="match status" value="1"/>
</dbReference>
<dbReference type="SUPFAM" id="SSF56327">
    <property type="entry name" value="LDH C-terminal domain-like"/>
    <property type="match status" value="1"/>
</dbReference>
<name>A0A1L9R7K1_ASPWE</name>
<reference evidence="9" key="1">
    <citation type="journal article" date="2017" name="Genome Biol.">
        <title>Comparative genomics reveals high biological diversity and specific adaptations in the industrially and medically important fungal genus Aspergillus.</title>
        <authorList>
            <person name="de Vries R.P."/>
            <person name="Riley R."/>
            <person name="Wiebenga A."/>
            <person name="Aguilar-Osorio G."/>
            <person name="Amillis S."/>
            <person name="Uchima C.A."/>
            <person name="Anderluh G."/>
            <person name="Asadollahi M."/>
            <person name="Askin M."/>
            <person name="Barry K."/>
            <person name="Battaglia E."/>
            <person name="Bayram O."/>
            <person name="Benocci T."/>
            <person name="Braus-Stromeyer S.A."/>
            <person name="Caldana C."/>
            <person name="Canovas D."/>
            <person name="Cerqueira G.C."/>
            <person name="Chen F."/>
            <person name="Chen W."/>
            <person name="Choi C."/>
            <person name="Clum A."/>
            <person name="Dos Santos R.A."/>
            <person name="Damasio A.R."/>
            <person name="Diallinas G."/>
            <person name="Emri T."/>
            <person name="Fekete E."/>
            <person name="Flipphi M."/>
            <person name="Freyberg S."/>
            <person name="Gallo A."/>
            <person name="Gournas C."/>
            <person name="Habgood R."/>
            <person name="Hainaut M."/>
            <person name="Harispe M.L."/>
            <person name="Henrissat B."/>
            <person name="Hilden K.S."/>
            <person name="Hope R."/>
            <person name="Hossain A."/>
            <person name="Karabika E."/>
            <person name="Karaffa L."/>
            <person name="Karanyi Z."/>
            <person name="Krasevec N."/>
            <person name="Kuo A."/>
            <person name="Kusch H."/>
            <person name="LaButti K."/>
            <person name="Lagendijk E.L."/>
            <person name="Lapidus A."/>
            <person name="Levasseur A."/>
            <person name="Lindquist E."/>
            <person name="Lipzen A."/>
            <person name="Logrieco A.F."/>
            <person name="MacCabe A."/>
            <person name="Maekelae M.R."/>
            <person name="Malavazi I."/>
            <person name="Melin P."/>
            <person name="Meyer V."/>
            <person name="Mielnichuk N."/>
            <person name="Miskei M."/>
            <person name="Molnar A.P."/>
            <person name="Mule G."/>
            <person name="Ngan C.Y."/>
            <person name="Orejas M."/>
            <person name="Orosz E."/>
            <person name="Ouedraogo J.P."/>
            <person name="Overkamp K.M."/>
            <person name="Park H.-S."/>
            <person name="Perrone G."/>
            <person name="Piumi F."/>
            <person name="Punt P.J."/>
            <person name="Ram A.F."/>
            <person name="Ramon A."/>
            <person name="Rauscher S."/>
            <person name="Record E."/>
            <person name="Riano-Pachon D.M."/>
            <person name="Robert V."/>
            <person name="Roehrig J."/>
            <person name="Ruller R."/>
            <person name="Salamov A."/>
            <person name="Salih N.S."/>
            <person name="Samson R.A."/>
            <person name="Sandor E."/>
            <person name="Sanguinetti M."/>
            <person name="Schuetze T."/>
            <person name="Sepcic K."/>
            <person name="Shelest E."/>
            <person name="Sherlock G."/>
            <person name="Sophianopoulou V."/>
            <person name="Squina F.M."/>
            <person name="Sun H."/>
            <person name="Susca A."/>
            <person name="Todd R.B."/>
            <person name="Tsang A."/>
            <person name="Unkles S.E."/>
            <person name="van de Wiele N."/>
            <person name="van Rossen-Uffink D."/>
            <person name="Oliveira J.V."/>
            <person name="Vesth T.C."/>
            <person name="Visser J."/>
            <person name="Yu J.-H."/>
            <person name="Zhou M."/>
            <person name="Andersen M.R."/>
            <person name="Archer D.B."/>
            <person name="Baker S.E."/>
            <person name="Benoit I."/>
            <person name="Brakhage A.A."/>
            <person name="Braus G.H."/>
            <person name="Fischer R."/>
            <person name="Frisvad J.C."/>
            <person name="Goldman G.H."/>
            <person name="Houbraken J."/>
            <person name="Oakley B."/>
            <person name="Pocsi I."/>
            <person name="Scazzocchio C."/>
            <person name="Seiboth B."/>
            <person name="vanKuyk P.A."/>
            <person name="Wortman J."/>
            <person name="Dyer P.S."/>
            <person name="Grigoriev I.V."/>
        </authorList>
    </citation>
    <scope>NUCLEOTIDE SEQUENCE [LARGE SCALE GENOMIC DNA]</scope>
    <source>
        <strain evidence="9">DTO 134E9</strain>
    </source>
</reference>
<dbReference type="PRINTS" id="PR00086">
    <property type="entry name" value="LLDHDRGNASE"/>
</dbReference>
<dbReference type="Gene3D" id="3.40.50.720">
    <property type="entry name" value="NAD(P)-binding Rossmann-like Domain"/>
    <property type="match status" value="1"/>
</dbReference>
<evidence type="ECO:0000256" key="5">
    <source>
        <dbReference type="RuleBase" id="RU003369"/>
    </source>
</evidence>
<dbReference type="STRING" id="1073089.A0A1L9R7K1"/>
<dbReference type="InterPro" id="IPR001557">
    <property type="entry name" value="L-lactate/malate_DH"/>
</dbReference>
<evidence type="ECO:0000256" key="3">
    <source>
        <dbReference type="PIRSR" id="PIRSR000102-1"/>
    </source>
</evidence>
<feature type="domain" description="Lactate/malate dehydrogenase N-terminal" evidence="6">
    <location>
        <begin position="4"/>
        <end position="141"/>
    </location>
</feature>
<dbReference type="InterPro" id="IPR036291">
    <property type="entry name" value="NAD(P)-bd_dom_sf"/>
</dbReference>
<evidence type="ECO:0008006" key="10">
    <source>
        <dbReference type="Google" id="ProtNLM"/>
    </source>
</evidence>
<dbReference type="GO" id="GO:0004459">
    <property type="term" value="F:L-lactate dehydrogenase (NAD+) activity"/>
    <property type="evidence" value="ECO:0007669"/>
    <property type="project" value="TreeGrafter"/>
</dbReference>
<keyword evidence="2 4" id="KW-0520">NAD</keyword>
<evidence type="ECO:0000313" key="8">
    <source>
        <dbReference type="EMBL" id="OJJ30891.1"/>
    </source>
</evidence>
<feature type="binding site" evidence="4">
    <location>
        <begin position="8"/>
        <end position="13"/>
    </location>
    <ligand>
        <name>NAD(+)</name>
        <dbReference type="ChEBI" id="CHEBI:57540"/>
    </ligand>
</feature>
<accession>A0A1L9R7K1</accession>
<feature type="binding site" evidence="4">
    <location>
        <begin position="117"/>
        <end position="119"/>
    </location>
    <ligand>
        <name>NAD(+)</name>
        <dbReference type="ChEBI" id="CHEBI:57540"/>
    </ligand>
</feature>
<dbReference type="VEuPathDB" id="FungiDB:ASPWEDRAFT_44862"/>
<evidence type="ECO:0000313" key="9">
    <source>
        <dbReference type="Proteomes" id="UP000184383"/>
    </source>
</evidence>
<dbReference type="Gene3D" id="3.90.110.10">
    <property type="entry name" value="Lactate dehydrogenase/glycoside hydrolase, family 4, C-terminal"/>
    <property type="match status" value="1"/>
</dbReference>
<dbReference type="EMBL" id="KV878216">
    <property type="protein sequence ID" value="OJJ30891.1"/>
    <property type="molecule type" value="Genomic_DNA"/>
</dbReference>
<dbReference type="SUPFAM" id="SSF51735">
    <property type="entry name" value="NAD(P)-binding Rossmann-fold domains"/>
    <property type="match status" value="1"/>
</dbReference>
<dbReference type="AlphaFoldDB" id="A0A1L9R7K1"/>
<dbReference type="Proteomes" id="UP000184383">
    <property type="component" value="Unassembled WGS sequence"/>
</dbReference>
<evidence type="ECO:0000256" key="2">
    <source>
        <dbReference type="ARBA" id="ARBA00023027"/>
    </source>
</evidence>
<dbReference type="InterPro" id="IPR022383">
    <property type="entry name" value="Lactate/malate_DH_C"/>
</dbReference>
<evidence type="ECO:0000256" key="4">
    <source>
        <dbReference type="PIRSR" id="PIRSR000102-3"/>
    </source>
</evidence>
<evidence type="ECO:0000256" key="1">
    <source>
        <dbReference type="ARBA" id="ARBA00023002"/>
    </source>
</evidence>
<sequence length="307" mass="32595">MSSIGIIGVGQVGAAAAYALVLGSIADELLLVDVKADLRDAQVRDLSDVAYISNSKTRVRAAAHHEVGQCDIVVITTGSNLSPGETSFLHMYQNVAIIRSVMKYIVPLRSDTIVLVVANPVDLITSLARELSGLPDSQVIGSGTFLDSVRLRGLLADQAGVSPKSIDLYVVGTHGSSQVAAWSTATIGGIPINISLSGNAIDRAKLENECKSRSETIIKAKGATPLGIGSIVSGICFSIMSDKRDVRPISHFQPEFGCCFSLPVVLGRKGVARTIEMPLNEEERVKLTESAWALKETIDRVQENPGT</sequence>
<dbReference type="InterPro" id="IPR015955">
    <property type="entry name" value="Lactate_DH/Glyco_Ohase_4_C"/>
</dbReference>
<dbReference type="GO" id="GO:0006089">
    <property type="term" value="P:lactate metabolic process"/>
    <property type="evidence" value="ECO:0007669"/>
    <property type="project" value="TreeGrafter"/>
</dbReference>
<dbReference type="PIRSF" id="PIRSF000102">
    <property type="entry name" value="Lac_mal_DH"/>
    <property type="match status" value="1"/>
</dbReference>
<evidence type="ECO:0000259" key="6">
    <source>
        <dbReference type="Pfam" id="PF00056"/>
    </source>
</evidence>
<keyword evidence="1 5" id="KW-0560">Oxidoreductase</keyword>
<dbReference type="PANTHER" id="PTHR43128">
    <property type="entry name" value="L-2-HYDROXYCARBOXYLATE DEHYDROGENASE (NAD(P)(+))"/>
    <property type="match status" value="1"/>
</dbReference>
<organism evidence="8 9">
    <name type="scientific">Aspergillus wentii DTO 134E9</name>
    <dbReference type="NCBI Taxonomy" id="1073089"/>
    <lineage>
        <taxon>Eukaryota</taxon>
        <taxon>Fungi</taxon>
        <taxon>Dikarya</taxon>
        <taxon>Ascomycota</taxon>
        <taxon>Pezizomycotina</taxon>
        <taxon>Eurotiomycetes</taxon>
        <taxon>Eurotiomycetidae</taxon>
        <taxon>Eurotiales</taxon>
        <taxon>Aspergillaceae</taxon>
        <taxon>Aspergillus</taxon>
        <taxon>Aspergillus subgen. Cremei</taxon>
    </lineage>
</organism>
<keyword evidence="9" id="KW-1185">Reference proteome</keyword>
<dbReference type="RefSeq" id="XP_040684568.1">
    <property type="nucleotide sequence ID" value="XM_040836376.1"/>
</dbReference>
<dbReference type="GeneID" id="63752224"/>
<dbReference type="Pfam" id="PF00056">
    <property type="entry name" value="Ldh_1_N"/>
    <property type="match status" value="1"/>
</dbReference>
<feature type="binding site" evidence="4">
    <location>
        <position position="33"/>
    </location>
    <ligand>
        <name>NAD(+)</name>
        <dbReference type="ChEBI" id="CHEBI:57540"/>
    </ligand>
</feature>
<dbReference type="OrthoDB" id="6270329at2759"/>
<gene>
    <name evidence="8" type="ORF">ASPWEDRAFT_44862</name>
</gene>
<comment type="similarity">
    <text evidence="5">Belongs to the LDH/MDH superfamily.</text>
</comment>